<keyword evidence="1" id="KW-1133">Transmembrane helix</keyword>
<name>A0A8S1K5J8_9CILI</name>
<sequence>MLQFFLSSPIDGMSYYIWLNKPIKASLSDGNYMAPFYLLFPSLWIENKINRNAYPTKLECIKKCLLHIAFYPLTVILINAIAKNLFITDSFKDIFQNKGFFGFFSGLPYQLLMQSLLVFQNYFFIENEHVDNFRMGVWIIFQIINVPLQILFSSLRLKSISGISELLNIGSGWLFGLVSQCIKQFNSLKQELVKAKDPRARKFIGG</sequence>
<feature type="transmembrane region" description="Helical" evidence="1">
    <location>
        <begin position="99"/>
        <end position="123"/>
    </location>
</feature>
<proteinExistence type="predicted"/>
<evidence type="ECO:0000313" key="2">
    <source>
        <dbReference type="EMBL" id="CAD8045648.1"/>
    </source>
</evidence>
<keyword evidence="1" id="KW-0472">Membrane</keyword>
<feature type="transmembrane region" description="Helical" evidence="1">
    <location>
        <begin position="135"/>
        <end position="155"/>
    </location>
</feature>
<accession>A0A8S1K5J8</accession>
<protein>
    <submittedName>
        <fullName evidence="2">Uncharacterized protein</fullName>
    </submittedName>
</protein>
<gene>
    <name evidence="2" type="ORF">PSON_ATCC_30995.1.T0010171</name>
</gene>
<evidence type="ECO:0000256" key="1">
    <source>
        <dbReference type="SAM" id="Phobius"/>
    </source>
</evidence>
<comment type="caution">
    <text evidence="2">The sequence shown here is derived from an EMBL/GenBank/DDBJ whole genome shotgun (WGS) entry which is preliminary data.</text>
</comment>
<feature type="transmembrane region" description="Helical" evidence="1">
    <location>
        <begin position="68"/>
        <end position="87"/>
    </location>
</feature>
<dbReference type="EMBL" id="CAJJDN010000001">
    <property type="protein sequence ID" value="CAD8045648.1"/>
    <property type="molecule type" value="Genomic_DNA"/>
</dbReference>
<keyword evidence="3" id="KW-1185">Reference proteome</keyword>
<reference evidence="2" key="1">
    <citation type="submission" date="2021-01" db="EMBL/GenBank/DDBJ databases">
        <authorList>
            <consortium name="Genoscope - CEA"/>
            <person name="William W."/>
        </authorList>
    </citation>
    <scope>NUCLEOTIDE SEQUENCE</scope>
</reference>
<keyword evidence="1" id="KW-0812">Transmembrane</keyword>
<dbReference type="OrthoDB" id="299099at2759"/>
<dbReference type="Proteomes" id="UP000692954">
    <property type="component" value="Unassembled WGS sequence"/>
</dbReference>
<organism evidence="2 3">
    <name type="scientific">Paramecium sonneborni</name>
    <dbReference type="NCBI Taxonomy" id="65129"/>
    <lineage>
        <taxon>Eukaryota</taxon>
        <taxon>Sar</taxon>
        <taxon>Alveolata</taxon>
        <taxon>Ciliophora</taxon>
        <taxon>Intramacronucleata</taxon>
        <taxon>Oligohymenophorea</taxon>
        <taxon>Peniculida</taxon>
        <taxon>Parameciidae</taxon>
        <taxon>Paramecium</taxon>
    </lineage>
</organism>
<dbReference type="AlphaFoldDB" id="A0A8S1K5J8"/>
<evidence type="ECO:0000313" key="3">
    <source>
        <dbReference type="Proteomes" id="UP000692954"/>
    </source>
</evidence>